<gene>
    <name evidence="1" type="ORF">BDR25DRAFT_353686</name>
</gene>
<reference evidence="1" key="1">
    <citation type="journal article" date="2020" name="Stud. Mycol.">
        <title>101 Dothideomycetes genomes: a test case for predicting lifestyles and emergence of pathogens.</title>
        <authorList>
            <person name="Haridas S."/>
            <person name="Albert R."/>
            <person name="Binder M."/>
            <person name="Bloem J."/>
            <person name="Labutti K."/>
            <person name="Salamov A."/>
            <person name="Andreopoulos B."/>
            <person name="Baker S."/>
            <person name="Barry K."/>
            <person name="Bills G."/>
            <person name="Bluhm B."/>
            <person name="Cannon C."/>
            <person name="Castanera R."/>
            <person name="Culley D."/>
            <person name="Daum C."/>
            <person name="Ezra D."/>
            <person name="Gonzalez J."/>
            <person name="Henrissat B."/>
            <person name="Kuo A."/>
            <person name="Liang C."/>
            <person name="Lipzen A."/>
            <person name="Lutzoni F."/>
            <person name="Magnuson J."/>
            <person name="Mondo S."/>
            <person name="Nolan M."/>
            <person name="Ohm R."/>
            <person name="Pangilinan J."/>
            <person name="Park H.-J."/>
            <person name="Ramirez L."/>
            <person name="Alfaro M."/>
            <person name="Sun H."/>
            <person name="Tritt A."/>
            <person name="Yoshinaga Y."/>
            <person name="Zwiers L.-H."/>
            <person name="Turgeon B."/>
            <person name="Goodwin S."/>
            <person name="Spatafora J."/>
            <person name="Crous P."/>
            <person name="Grigoriev I."/>
        </authorList>
    </citation>
    <scope>NUCLEOTIDE SEQUENCE</scope>
    <source>
        <strain evidence="1">ATCC 200398</strain>
    </source>
</reference>
<name>A0ACB6R0D4_9PLEO</name>
<accession>A0ACB6R0D4</accession>
<protein>
    <submittedName>
        <fullName evidence="1">Uncharacterized protein</fullName>
    </submittedName>
</protein>
<sequence length="623" mass="70504">MLSLSRHVTISTIFYITVSSTPPKTNWFQAIGGCSCGAEETVRQRANAQPALNNSAQRGPPYLPVVCPVTGGVRAGGPVLFPSKQFLLKRSIIMGSQKPRKAYYSWKLLPNRPAARNAYSCGYLSEMFSISMIVVDAHSGKSPMPSSDAVRPPRRRRHHSTSLLRTQYFDITGALGFWTREAVRNSTIYGPLPRPTQMVIGNVQSCCNQARPLATPAPQQYNTILLHHDQVYSCISHWCFKAIEGPVVKRAHIVPRRSLIRIQMTLGLPRNASAIRGDIQHDPGRYRWQCDRYTLTSCSICCRAKLTETFTLEAAMSCSHLLMCHFTPRANTILARVRIGKDLANMHTAMGCPPVGKKIWYRRPEAPLSSKLVYSDDGCFIHVTNLESSVASSVLLLNSRATMHELRLHYILDPKKEKLLCLRRRHIPTILRPCSKVALFTISSQEEHRAVIPKQQFKGHFPPWRLRKPRKGSPYAYNVAHGSSGRSSQTFEFTWRMANMNAFYAFPTCLAIPIATDRFFSRSTAPGTGNNNLAEYIRFKQRFTYRNYGMPQIRTHLPNRSNEFVLPDLCGCSLSDFDQFLALRRRARYRTLPYVDLDNVVLEKAEGDDLTEDMEDREDSANV</sequence>
<comment type="caution">
    <text evidence="1">The sequence shown here is derived from an EMBL/GenBank/DDBJ whole genome shotgun (WGS) entry which is preliminary data.</text>
</comment>
<organism evidence="1 2">
    <name type="scientific">Lindgomyces ingoldianus</name>
    <dbReference type="NCBI Taxonomy" id="673940"/>
    <lineage>
        <taxon>Eukaryota</taxon>
        <taxon>Fungi</taxon>
        <taxon>Dikarya</taxon>
        <taxon>Ascomycota</taxon>
        <taxon>Pezizomycotina</taxon>
        <taxon>Dothideomycetes</taxon>
        <taxon>Pleosporomycetidae</taxon>
        <taxon>Pleosporales</taxon>
        <taxon>Lindgomycetaceae</taxon>
        <taxon>Lindgomyces</taxon>
    </lineage>
</organism>
<proteinExistence type="predicted"/>
<dbReference type="EMBL" id="MU003503">
    <property type="protein sequence ID" value="KAF2471906.1"/>
    <property type="molecule type" value="Genomic_DNA"/>
</dbReference>
<evidence type="ECO:0000313" key="1">
    <source>
        <dbReference type="EMBL" id="KAF2471906.1"/>
    </source>
</evidence>
<dbReference type="Proteomes" id="UP000799755">
    <property type="component" value="Unassembled WGS sequence"/>
</dbReference>
<evidence type="ECO:0000313" key="2">
    <source>
        <dbReference type="Proteomes" id="UP000799755"/>
    </source>
</evidence>
<keyword evidence="2" id="KW-1185">Reference proteome</keyword>